<dbReference type="AlphaFoldDB" id="A0A6J1EPA2"/>
<dbReference type="PROSITE" id="PS51229">
    <property type="entry name" value="DCUN1"/>
    <property type="match status" value="1"/>
</dbReference>
<evidence type="ECO:0000313" key="5">
    <source>
        <dbReference type="RefSeq" id="XP_022929846.1"/>
    </source>
</evidence>
<evidence type="ECO:0000256" key="1">
    <source>
        <dbReference type="RuleBase" id="RU410713"/>
    </source>
</evidence>
<dbReference type="GO" id="GO:0031624">
    <property type="term" value="F:ubiquitin conjugating enzyme binding"/>
    <property type="evidence" value="ECO:0007669"/>
    <property type="project" value="TreeGrafter"/>
</dbReference>
<dbReference type="Gene3D" id="1.10.238.200">
    <property type="entry name" value="Cullin, PONY binding domain"/>
    <property type="match status" value="1"/>
</dbReference>
<dbReference type="GeneID" id="111436329"/>
<dbReference type="GO" id="GO:0000151">
    <property type="term" value="C:ubiquitin ligase complex"/>
    <property type="evidence" value="ECO:0007669"/>
    <property type="project" value="TreeGrafter"/>
</dbReference>
<dbReference type="GO" id="GO:0032182">
    <property type="term" value="F:ubiquitin-like protein binding"/>
    <property type="evidence" value="ECO:0007669"/>
    <property type="project" value="TreeGrafter"/>
</dbReference>
<dbReference type="InterPro" id="IPR042460">
    <property type="entry name" value="DCN1-like_PONY"/>
</dbReference>
<dbReference type="GO" id="GO:0045116">
    <property type="term" value="P:protein neddylation"/>
    <property type="evidence" value="ECO:0007669"/>
    <property type="project" value="TreeGrafter"/>
</dbReference>
<evidence type="ECO:0000256" key="2">
    <source>
        <dbReference type="SAM" id="MobiDB-lite"/>
    </source>
</evidence>
<feature type="region of interest" description="Disordered" evidence="2">
    <location>
        <begin position="1"/>
        <end position="35"/>
    </location>
</feature>
<keyword evidence="4" id="KW-1185">Reference proteome</keyword>
<dbReference type="KEGG" id="cmos:111436329"/>
<name>A0A6J1EPA2_CUCMO</name>
<dbReference type="Pfam" id="PF03556">
    <property type="entry name" value="Cullin_binding"/>
    <property type="match status" value="1"/>
</dbReference>
<reference evidence="5" key="1">
    <citation type="submission" date="2025-08" db="UniProtKB">
        <authorList>
            <consortium name="RefSeq"/>
        </authorList>
    </citation>
    <scope>IDENTIFICATION</scope>
    <source>
        <tissue evidence="5">Young leaves</tissue>
    </source>
</reference>
<protein>
    <recommendedName>
        <fullName evidence="1">Defective in cullin neddylation protein</fullName>
    </recommendedName>
</protein>
<dbReference type="InterPro" id="IPR014764">
    <property type="entry name" value="DCN-prot"/>
</dbReference>
<dbReference type="PANTHER" id="PTHR12281">
    <property type="entry name" value="RP42 RELATED"/>
    <property type="match status" value="1"/>
</dbReference>
<feature type="domain" description="DCUN1" evidence="3">
    <location>
        <begin position="49"/>
        <end position="239"/>
    </location>
</feature>
<dbReference type="Proteomes" id="UP000504609">
    <property type="component" value="Unplaced"/>
</dbReference>
<comment type="function">
    <text evidence="1">Neddylation of cullins play an essential role in the regulation of SCF-type complexes activity.</text>
</comment>
<feature type="compositionally biased region" description="Polar residues" evidence="2">
    <location>
        <begin position="1"/>
        <end position="10"/>
    </location>
</feature>
<gene>
    <name evidence="5" type="primary">LOC111436329</name>
</gene>
<accession>A0A6J1EPA2</accession>
<dbReference type="Gene3D" id="1.10.238.10">
    <property type="entry name" value="EF-hand"/>
    <property type="match status" value="1"/>
</dbReference>
<proteinExistence type="predicted"/>
<dbReference type="GO" id="GO:0097602">
    <property type="term" value="F:cullin family protein binding"/>
    <property type="evidence" value="ECO:0007669"/>
    <property type="project" value="TreeGrafter"/>
</dbReference>
<dbReference type="PANTHER" id="PTHR12281:SF30">
    <property type="entry name" value="DEFECTIVE IN CULLIN NEDDYLATION PROTEIN"/>
    <property type="match status" value="1"/>
</dbReference>
<dbReference type="RefSeq" id="XP_022929846.1">
    <property type="nucleotide sequence ID" value="XM_023074078.1"/>
</dbReference>
<sequence>MASPNRNTAQHAYVAPEASSPAWPTPSPRDIPITIPSSSSSPVAAALWAQLRRIDRLFDLFSGYNHVMDPHGIEKLCTHLEMNHLDVKILMLAWKMKAKKQGYFHRDEWRRGLRKLKVDNMEKLKNALFYLEIEARIPPHFEDFFAYSFKYNLIEERQTSLDVEFLCKLLEIVMGPLFRPQVQLLIEFLKTQTMYRVLIMDQWMNMFYFCNQIKFPGLDNYDPNDAWPVIIDSFVEWLKRKQGEEGTHPSSRR</sequence>
<organism evidence="4 5">
    <name type="scientific">Cucurbita moschata</name>
    <name type="common">Winter crookneck squash</name>
    <name type="synonym">Cucurbita pepo var. moschata</name>
    <dbReference type="NCBI Taxonomy" id="3662"/>
    <lineage>
        <taxon>Eukaryota</taxon>
        <taxon>Viridiplantae</taxon>
        <taxon>Streptophyta</taxon>
        <taxon>Embryophyta</taxon>
        <taxon>Tracheophyta</taxon>
        <taxon>Spermatophyta</taxon>
        <taxon>Magnoliopsida</taxon>
        <taxon>eudicotyledons</taxon>
        <taxon>Gunneridae</taxon>
        <taxon>Pentapetalae</taxon>
        <taxon>rosids</taxon>
        <taxon>fabids</taxon>
        <taxon>Cucurbitales</taxon>
        <taxon>Cucurbitaceae</taxon>
        <taxon>Cucurbiteae</taxon>
        <taxon>Cucurbita</taxon>
    </lineage>
</organism>
<dbReference type="InterPro" id="IPR005176">
    <property type="entry name" value="PONY_dom"/>
</dbReference>
<evidence type="ECO:0000259" key="3">
    <source>
        <dbReference type="PROSITE" id="PS51229"/>
    </source>
</evidence>
<evidence type="ECO:0000313" key="4">
    <source>
        <dbReference type="Proteomes" id="UP000504609"/>
    </source>
</evidence>